<organism evidence="7 8">
    <name type="scientific">Helianthus annuus</name>
    <name type="common">Common sunflower</name>
    <dbReference type="NCBI Taxonomy" id="4232"/>
    <lineage>
        <taxon>Eukaryota</taxon>
        <taxon>Viridiplantae</taxon>
        <taxon>Streptophyta</taxon>
        <taxon>Embryophyta</taxon>
        <taxon>Tracheophyta</taxon>
        <taxon>Spermatophyta</taxon>
        <taxon>Magnoliopsida</taxon>
        <taxon>eudicotyledons</taxon>
        <taxon>Gunneridae</taxon>
        <taxon>Pentapetalae</taxon>
        <taxon>asterids</taxon>
        <taxon>campanulids</taxon>
        <taxon>Asterales</taxon>
        <taxon>Asteraceae</taxon>
        <taxon>Asteroideae</taxon>
        <taxon>Heliantheae alliance</taxon>
        <taxon>Heliantheae</taxon>
        <taxon>Helianthus</taxon>
    </lineage>
</organism>
<dbReference type="SUPFAM" id="SSF54277">
    <property type="entry name" value="CAD &amp; PB1 domains"/>
    <property type="match status" value="1"/>
</dbReference>
<accession>A0A251VHB2</accession>
<dbReference type="Pfam" id="PF02042">
    <property type="entry name" value="RWP-RK"/>
    <property type="match status" value="1"/>
</dbReference>
<evidence type="ECO:0000256" key="4">
    <source>
        <dbReference type="ARBA" id="ARBA00023242"/>
    </source>
</evidence>
<gene>
    <name evidence="7" type="ORF">HannXRQ_Chr02g0047101</name>
    <name evidence="6" type="ORF">HanXRQr2_Chr02g0070281</name>
</gene>
<dbReference type="AlphaFoldDB" id="A0A251VHB2"/>
<dbReference type="PROSITE" id="PS51745">
    <property type="entry name" value="PB1"/>
    <property type="match status" value="1"/>
</dbReference>
<dbReference type="EMBL" id="CM007891">
    <property type="protein sequence ID" value="OTG34553.1"/>
    <property type="molecule type" value="Genomic_DNA"/>
</dbReference>
<feature type="domain" description="PB1" evidence="5">
    <location>
        <begin position="541"/>
        <end position="624"/>
    </location>
</feature>
<keyword evidence="3" id="KW-0804">Transcription</keyword>
<dbReference type="InParanoid" id="A0A251VHB2"/>
<dbReference type="GO" id="GO:0003677">
    <property type="term" value="F:DNA binding"/>
    <property type="evidence" value="ECO:0007669"/>
    <property type="project" value="UniProtKB-KW"/>
</dbReference>
<name>A0A251VHB2_HELAN</name>
<evidence type="ECO:0000256" key="2">
    <source>
        <dbReference type="ARBA" id="ARBA00023125"/>
    </source>
</evidence>
<dbReference type="EMBL" id="MNCJ02000317">
    <property type="protein sequence ID" value="KAF5818804.1"/>
    <property type="molecule type" value="Genomic_DNA"/>
</dbReference>
<sequence>MNRELSGFLEAFPNHLHYIPPESDGPWAFWSQHENNSSSADLMITGIHQKIISAFSKFVLYPGFLAQFWAPTTVGGRWVLSTSTDQPFAVSHLFKEFAMYRLHSAKYKYNIDVNKLDTEPDHMIIRGGPATAFLTRLPYIYQLEWIPTEDCYNRLNSSIMLPICFPSQSRSSCIGVLEFTLDLWSYDLGFLVLDMIKALKKADVNVCNAQKLIPYKTINGLKPAKDEIEEALKVVCVSHKLALAHVWIAYEDINDVLFSSSLEDTRTKRLLALKLTGYLYAVTETASDDFDKYYNLCDVIPQGTFPTGRLALKTLQDYESRYISTLRSDRLVDWKEDNPQSSAFAICLRSNDTGDLDYAFEFIWIERSYTAILLEALLLTLKRYLPSFKFASGEELGDELHVINVETSIDSEETNETEKFKVFQGKRSSPPLKVVEEGQKSMVVDYIAPSEVKCKTTEIVLPREDIEKQFGKTMKEATKNLTVSESTLKRKLKKLGIREWLGPNFVKKSKANDSSIIQFNLNEEDNEAIQEPSTVNINKNTITIKAEYANDMIKFRLPNLQATFVTIQKEISMRFKLNLGTYKLKYRDEVGDWILLTSDEDMSYCIESSRKLDSNEVRLLVLPSIQPILY</sequence>
<dbReference type="OrthoDB" id="1261306at2759"/>
<evidence type="ECO:0000256" key="1">
    <source>
        <dbReference type="ARBA" id="ARBA00023015"/>
    </source>
</evidence>
<dbReference type="Gramene" id="mRNA:HanXRQr2_Chr02g0070281">
    <property type="protein sequence ID" value="mRNA:HanXRQr2_Chr02g0070281"/>
    <property type="gene ID" value="HanXRQr2_Chr02g0070281"/>
</dbReference>
<keyword evidence="8" id="KW-1185">Reference proteome</keyword>
<proteinExistence type="predicted"/>
<reference evidence="6 8" key="1">
    <citation type="journal article" date="2017" name="Nature">
        <title>The sunflower genome provides insights into oil metabolism, flowering and Asterid evolution.</title>
        <authorList>
            <person name="Badouin H."/>
            <person name="Gouzy J."/>
            <person name="Grassa C.J."/>
            <person name="Murat F."/>
            <person name="Staton S.E."/>
            <person name="Cottret L."/>
            <person name="Lelandais-Briere C."/>
            <person name="Owens G.L."/>
            <person name="Carrere S."/>
            <person name="Mayjonade B."/>
            <person name="Legrand L."/>
            <person name="Gill N."/>
            <person name="Kane N.C."/>
            <person name="Bowers J.E."/>
            <person name="Hubner S."/>
            <person name="Bellec A."/>
            <person name="Berard A."/>
            <person name="Berges H."/>
            <person name="Blanchet N."/>
            <person name="Boniface M.C."/>
            <person name="Brunel D."/>
            <person name="Catrice O."/>
            <person name="Chaidir N."/>
            <person name="Claudel C."/>
            <person name="Donnadieu C."/>
            <person name="Faraut T."/>
            <person name="Fievet G."/>
            <person name="Helmstetter N."/>
            <person name="King M."/>
            <person name="Knapp S.J."/>
            <person name="Lai Z."/>
            <person name="Le Paslier M.C."/>
            <person name="Lippi Y."/>
            <person name="Lorenzon L."/>
            <person name="Mandel J.R."/>
            <person name="Marage G."/>
            <person name="Marchand G."/>
            <person name="Marquand E."/>
            <person name="Bret-Mestries E."/>
            <person name="Morien E."/>
            <person name="Nambeesan S."/>
            <person name="Nguyen T."/>
            <person name="Pegot-Espagnet P."/>
            <person name="Pouilly N."/>
            <person name="Raftis F."/>
            <person name="Sallet E."/>
            <person name="Schiex T."/>
            <person name="Thomas J."/>
            <person name="Vandecasteele C."/>
            <person name="Vares D."/>
            <person name="Vear F."/>
            <person name="Vautrin S."/>
            <person name="Crespi M."/>
            <person name="Mangin B."/>
            <person name="Burke J.M."/>
            <person name="Salse J."/>
            <person name="Munos S."/>
            <person name="Vincourt P."/>
            <person name="Rieseberg L.H."/>
            <person name="Langlade N.B."/>
        </authorList>
    </citation>
    <scope>NUCLEOTIDE SEQUENCE [LARGE SCALE GENOMIC DNA]</scope>
    <source>
        <strain evidence="8">cv. SF193</strain>
        <tissue evidence="6">Leaves</tissue>
    </source>
</reference>
<dbReference type="Pfam" id="PF22922">
    <property type="entry name" value="GAF_NLP"/>
    <property type="match status" value="1"/>
</dbReference>
<dbReference type="PANTHER" id="PTHR32002:SF49">
    <property type="entry name" value="BILE ACID:SODIUM SYMPORTER_ARSENICAL RESISTANCE PROTEIN ACR3-RELATED"/>
    <property type="match status" value="1"/>
</dbReference>
<keyword evidence="4" id="KW-0539">Nucleus</keyword>
<dbReference type="InterPro" id="IPR000270">
    <property type="entry name" value="PB1_dom"/>
</dbReference>
<evidence type="ECO:0000259" key="5">
    <source>
        <dbReference type="PROSITE" id="PS51745"/>
    </source>
</evidence>
<dbReference type="InterPro" id="IPR045012">
    <property type="entry name" value="NLP"/>
</dbReference>
<evidence type="ECO:0000313" key="6">
    <source>
        <dbReference type="EMBL" id="KAF5818804.1"/>
    </source>
</evidence>
<dbReference type="Gene3D" id="3.10.20.90">
    <property type="entry name" value="Phosphatidylinositol 3-kinase Catalytic Subunit, Chain A, domain 1"/>
    <property type="match status" value="1"/>
</dbReference>
<dbReference type="InterPro" id="IPR055081">
    <property type="entry name" value="NLP1-9_GAF"/>
</dbReference>
<dbReference type="InterPro" id="IPR003035">
    <property type="entry name" value="RWP-RK_dom"/>
</dbReference>
<evidence type="ECO:0000256" key="3">
    <source>
        <dbReference type="ARBA" id="ARBA00023163"/>
    </source>
</evidence>
<protein>
    <submittedName>
        <fullName evidence="7">Putative PB1 domain, RWP-RK domain protein</fullName>
    </submittedName>
    <submittedName>
        <fullName evidence="6">Transcription factor Nin-like family</fullName>
    </submittedName>
</protein>
<dbReference type="InterPro" id="IPR053793">
    <property type="entry name" value="PB1-like"/>
</dbReference>
<keyword evidence="1" id="KW-0805">Transcription regulation</keyword>
<dbReference type="PANTHER" id="PTHR32002">
    <property type="entry name" value="PROTEIN NLP8"/>
    <property type="match status" value="1"/>
</dbReference>
<evidence type="ECO:0000313" key="7">
    <source>
        <dbReference type="EMBL" id="OTG34553.1"/>
    </source>
</evidence>
<reference evidence="6" key="3">
    <citation type="submission" date="2020-06" db="EMBL/GenBank/DDBJ databases">
        <title>Helianthus annuus Genome sequencing and assembly Release 2.</title>
        <authorList>
            <person name="Gouzy J."/>
            <person name="Langlade N."/>
            <person name="Munos S."/>
        </authorList>
    </citation>
    <scope>NUCLEOTIDE SEQUENCE</scope>
    <source>
        <tissue evidence="6">Leaves</tissue>
    </source>
</reference>
<evidence type="ECO:0000313" key="8">
    <source>
        <dbReference type="Proteomes" id="UP000215914"/>
    </source>
</evidence>
<reference evidence="7" key="2">
    <citation type="submission" date="2017-02" db="EMBL/GenBank/DDBJ databases">
        <title>Sunflower complete genome.</title>
        <authorList>
            <person name="Langlade N."/>
            <person name="Munos S."/>
        </authorList>
    </citation>
    <scope>NUCLEOTIDE SEQUENCE [LARGE SCALE GENOMIC DNA]</scope>
    <source>
        <tissue evidence="7">Leaves</tissue>
    </source>
</reference>
<dbReference type="Pfam" id="PF00564">
    <property type="entry name" value="PB1"/>
    <property type="match status" value="1"/>
</dbReference>
<dbReference type="GO" id="GO:0003700">
    <property type="term" value="F:DNA-binding transcription factor activity"/>
    <property type="evidence" value="ECO:0007669"/>
    <property type="project" value="InterPro"/>
</dbReference>
<dbReference type="Proteomes" id="UP000215914">
    <property type="component" value="Chromosome 2"/>
</dbReference>
<dbReference type="SMART" id="SM00666">
    <property type="entry name" value="PB1"/>
    <property type="match status" value="1"/>
</dbReference>
<keyword evidence="2" id="KW-0238">DNA-binding</keyword>